<evidence type="ECO:0000313" key="3">
    <source>
        <dbReference type="EMBL" id="AQZ51465.1"/>
    </source>
</evidence>
<dbReference type="GO" id="GO:0016853">
    <property type="term" value="F:isomerase activity"/>
    <property type="evidence" value="ECO:0007669"/>
    <property type="project" value="UniProtKB-KW"/>
</dbReference>
<dbReference type="InterPro" id="IPR036237">
    <property type="entry name" value="Xyl_isomerase-like_sf"/>
</dbReference>
<reference evidence="3 4" key="1">
    <citation type="submission" date="2017-03" db="EMBL/GenBank/DDBJ databases">
        <title>Foreign affairs: Plasmid Transfer between Roseobacters and Rhizobia.</title>
        <authorList>
            <person name="Bartling P."/>
            <person name="Bunk B."/>
            <person name="Overmann J."/>
            <person name="Brinkmann H."/>
            <person name="Petersen J."/>
        </authorList>
    </citation>
    <scope>NUCLEOTIDE SEQUENCE [LARGE SCALE GENOMIC DNA]</scope>
    <source>
        <strain evidence="3 4">MACL11</strain>
    </source>
</reference>
<evidence type="ECO:0000256" key="1">
    <source>
        <dbReference type="ARBA" id="ARBA00023235"/>
    </source>
</evidence>
<keyword evidence="1 3" id="KW-0413">Isomerase</keyword>
<dbReference type="PANTHER" id="PTHR43489">
    <property type="entry name" value="ISOMERASE"/>
    <property type="match status" value="1"/>
</dbReference>
<dbReference type="eggNOG" id="COG1082">
    <property type="taxonomic scope" value="Bacteria"/>
</dbReference>
<dbReference type="Gene3D" id="3.20.20.150">
    <property type="entry name" value="Divalent-metal-dependent TIM barrel enzymes"/>
    <property type="match status" value="1"/>
</dbReference>
<gene>
    <name evidence="3" type="ORF">Mame_02127</name>
</gene>
<dbReference type="SUPFAM" id="SSF51658">
    <property type="entry name" value="Xylose isomerase-like"/>
    <property type="match status" value="1"/>
</dbReference>
<dbReference type="KEGG" id="mmed:Mame_02127"/>
<dbReference type="RefSeq" id="WP_018062667.1">
    <property type="nucleotide sequence ID" value="NZ_AQWH01000001.1"/>
</dbReference>
<organism evidence="3 4">
    <name type="scientific">Martelella mediterranea DSM 17316</name>
    <dbReference type="NCBI Taxonomy" id="1122214"/>
    <lineage>
        <taxon>Bacteria</taxon>
        <taxon>Pseudomonadati</taxon>
        <taxon>Pseudomonadota</taxon>
        <taxon>Alphaproteobacteria</taxon>
        <taxon>Hyphomicrobiales</taxon>
        <taxon>Aurantimonadaceae</taxon>
        <taxon>Martelella</taxon>
    </lineage>
</organism>
<feature type="domain" description="Xylose isomerase-like TIM barrel" evidence="2">
    <location>
        <begin position="41"/>
        <end position="244"/>
    </location>
</feature>
<accession>A0A1U9Z194</accession>
<dbReference type="Proteomes" id="UP000191135">
    <property type="component" value="Chromosome"/>
</dbReference>
<dbReference type="InterPro" id="IPR050417">
    <property type="entry name" value="Sugar_Epim/Isomerase"/>
</dbReference>
<keyword evidence="4" id="KW-1185">Reference proteome</keyword>
<dbReference type="Pfam" id="PF01261">
    <property type="entry name" value="AP_endonuc_2"/>
    <property type="match status" value="1"/>
</dbReference>
<keyword evidence="3" id="KW-0670">Pyruvate</keyword>
<protein>
    <submittedName>
        <fullName evidence="3">Hydroxypyruvate isomerase</fullName>
    </submittedName>
</protein>
<dbReference type="EMBL" id="CP020330">
    <property type="protein sequence ID" value="AQZ51465.1"/>
    <property type="molecule type" value="Genomic_DNA"/>
</dbReference>
<evidence type="ECO:0000313" key="4">
    <source>
        <dbReference type="Proteomes" id="UP000191135"/>
    </source>
</evidence>
<proteinExistence type="predicted"/>
<dbReference type="AlphaFoldDB" id="A0A1U9Z194"/>
<sequence>MYLSLTSWSFPALTLEETAAISRIIGIGALDISTKGRPGLDKAQLLDDPRATAERVAALEVKVPNFYHHFGDSLADRNLALPGTIDANQRDLEKVLTFADAAGIATIFFLPGIINPGQSRSQAMTAAAESIRALLDVAKDFSAEICIEPIIRSFAESPAVVEELVDRTGIRLALDYSHFVCLGYTQEQIDPLCRHAAHIHLRQARMGKLQERFARGSINFPALFGTLRDAGYDGALAIEYVHQDFLNASSDDVMTETVTMRDCFNDWNAGGA</sequence>
<evidence type="ECO:0000259" key="2">
    <source>
        <dbReference type="Pfam" id="PF01261"/>
    </source>
</evidence>
<dbReference type="STRING" id="1122214.Mame_02127"/>
<dbReference type="OrthoDB" id="9786584at2"/>
<dbReference type="InterPro" id="IPR013022">
    <property type="entry name" value="Xyl_isomerase-like_TIM-brl"/>
</dbReference>
<name>A0A1U9Z194_9HYPH</name>